<dbReference type="RefSeq" id="WP_017523287.1">
    <property type="nucleotide sequence ID" value="NZ_JACCEX010000004.1"/>
</dbReference>
<accession>A0A2U1CK25</accession>
<dbReference type="AlphaFoldDB" id="A0A2U1CK25"/>
<dbReference type="Proteomes" id="UP000246145">
    <property type="component" value="Unassembled WGS sequence"/>
</dbReference>
<comment type="caution">
    <text evidence="2">The sequence shown here is derived from an EMBL/GenBank/DDBJ whole genome shotgun (WGS) entry which is preliminary data.</text>
</comment>
<reference evidence="2 3" key="1">
    <citation type="submission" date="2018-04" db="EMBL/GenBank/DDBJ databases">
        <title>Genomic Encyclopedia of Type Strains, Phase IV (KMG-IV): sequencing the most valuable type-strain genomes for metagenomic binning, comparative biology and taxonomic classification.</title>
        <authorList>
            <person name="Goeker M."/>
        </authorList>
    </citation>
    <scope>NUCLEOTIDE SEQUENCE [LARGE SCALE GENOMIC DNA]</scope>
    <source>
        <strain evidence="2 3">DSM 10065</strain>
    </source>
</reference>
<name>A0A2U1CK25_9BURK</name>
<feature type="domain" description="DUF1854" evidence="1">
    <location>
        <begin position="26"/>
        <end position="155"/>
    </location>
</feature>
<evidence type="ECO:0000313" key="3">
    <source>
        <dbReference type="Proteomes" id="UP000246145"/>
    </source>
</evidence>
<dbReference type="EMBL" id="QEKO01000004">
    <property type="protein sequence ID" value="PVY61353.1"/>
    <property type="molecule type" value="Genomic_DNA"/>
</dbReference>
<dbReference type="Pfam" id="PF08909">
    <property type="entry name" value="DUF1854"/>
    <property type="match status" value="1"/>
</dbReference>
<gene>
    <name evidence="2" type="ORF">C7440_2903</name>
</gene>
<keyword evidence="3" id="KW-1185">Reference proteome</keyword>
<proteinExistence type="predicted"/>
<protein>
    <submittedName>
        <fullName evidence="2">Uncharacterized protein DUF1854</fullName>
    </submittedName>
</protein>
<dbReference type="STRING" id="1231391.GCA_000308195_00919"/>
<dbReference type="OrthoDB" id="212426at2"/>
<sequence length="156" mass="17486">MTADSFDLRRDAFGRLILTTSSGERHVGVIPVRSFPIAAPDEGISLVSAEGHEVGWAQQLSGLPEPVRVLVEEELASREFMPAIERILEVSSFVCPSTWRVLTDRGPAELRLKGEEDIRRLSRTRLLIADAHGLNFLVRDMAGLDRHSRKLLDRFL</sequence>
<organism evidence="2 3">
    <name type="scientific">Pusillimonas noertemannii</name>
    <dbReference type="NCBI Taxonomy" id="305977"/>
    <lineage>
        <taxon>Bacteria</taxon>
        <taxon>Pseudomonadati</taxon>
        <taxon>Pseudomonadota</taxon>
        <taxon>Betaproteobacteria</taxon>
        <taxon>Burkholderiales</taxon>
        <taxon>Alcaligenaceae</taxon>
        <taxon>Pusillimonas</taxon>
    </lineage>
</organism>
<evidence type="ECO:0000259" key="1">
    <source>
        <dbReference type="Pfam" id="PF08909"/>
    </source>
</evidence>
<dbReference type="InterPro" id="IPR015005">
    <property type="entry name" value="DUF1854"/>
</dbReference>
<evidence type="ECO:0000313" key="2">
    <source>
        <dbReference type="EMBL" id="PVY61353.1"/>
    </source>
</evidence>